<protein>
    <submittedName>
        <fullName evidence="3">Uncharacterized protein</fullName>
    </submittedName>
</protein>
<evidence type="ECO:0000256" key="2">
    <source>
        <dbReference type="SAM" id="MobiDB-lite"/>
    </source>
</evidence>
<keyword evidence="4" id="KW-1185">Reference proteome</keyword>
<feature type="compositionally biased region" description="Polar residues" evidence="2">
    <location>
        <begin position="576"/>
        <end position="587"/>
    </location>
</feature>
<dbReference type="GeneID" id="40331804"/>
<comment type="caution">
    <text evidence="3">The sequence shown here is derived from an EMBL/GenBank/DDBJ whole genome shotgun (WGS) entry which is preliminary data.</text>
</comment>
<dbReference type="AlphaFoldDB" id="A0A3R7RCY8"/>
<accession>A0A3R7RCY8</accession>
<sequence>MSSHSSDVYVMEDSAEPLTTGSANSQSRGLICSSSFTSSRSANEGCSCQPAPVPAHVACTVGTNTEQQVEEYVTSLLQRGIMGLMHTIAGDEFAYHVMEKTSQGVERSYIEQVIGAAQRMVDFLHELGMRQTLPARVKEPLPEVAVVDVNAEPEWLAELRLSMTKTNSLLEGIIKTNENASTAVDAANETSSIPVVPAAMSVMPFPPQQAPSFSPSLQAETGRIQELELELRSMQEQLAEIHLVFAKEGVDSVIPLYSELLSLRGAKREAALRDMESTMAYLATQECCFEQQLETIEKRKRALDLESCRRFYQGGDTVASLAADVEKLAQLGRQINLLRDEYRRCAAEVDPMVCTSSTPCKGEKRRRTSVDSFRILLDHQSERGEEIMMLREGLNAQRRETEEWRQRYESAVHAMSPPQESTLFTSLLQEVEARVSQEASDRCARLCRLFGWELLQLKDNAVSLARISCAEEQLTLSMPDASECERNAVARSIVLAKKVLESSVVNRGERQESQHADEENNKEIEDEVSTLEEKEEAEPTKTDLTKEIPSSPSKEGHELDEGADEADTIAAGAPQQEDSPSENTPDSTAKLEPSFYNSGLWEE</sequence>
<evidence type="ECO:0000256" key="1">
    <source>
        <dbReference type="SAM" id="Coils"/>
    </source>
</evidence>
<keyword evidence="1" id="KW-0175">Coiled coil</keyword>
<evidence type="ECO:0000313" key="3">
    <source>
        <dbReference type="EMBL" id="RNF00006.1"/>
    </source>
</evidence>
<dbReference type="OMA" id="CRLFGWE"/>
<organism evidence="3 4">
    <name type="scientific">Trypanosoma rangeli</name>
    <dbReference type="NCBI Taxonomy" id="5698"/>
    <lineage>
        <taxon>Eukaryota</taxon>
        <taxon>Discoba</taxon>
        <taxon>Euglenozoa</taxon>
        <taxon>Kinetoplastea</taxon>
        <taxon>Metakinetoplastina</taxon>
        <taxon>Trypanosomatida</taxon>
        <taxon>Trypanosomatidae</taxon>
        <taxon>Trypanosoma</taxon>
        <taxon>Herpetosoma</taxon>
    </lineage>
</organism>
<feature type="compositionally biased region" description="Polar residues" evidence="2">
    <location>
        <begin position="17"/>
        <end position="29"/>
    </location>
</feature>
<feature type="region of interest" description="Disordered" evidence="2">
    <location>
        <begin position="506"/>
        <end position="603"/>
    </location>
</feature>
<feature type="compositionally biased region" description="Basic and acidic residues" evidence="2">
    <location>
        <begin position="507"/>
        <end position="523"/>
    </location>
</feature>
<dbReference type="OrthoDB" id="248593at2759"/>
<evidence type="ECO:0000313" key="4">
    <source>
        <dbReference type="Proteomes" id="UP000283634"/>
    </source>
</evidence>
<name>A0A3R7RCY8_TRYRA</name>
<dbReference type="Proteomes" id="UP000283634">
    <property type="component" value="Unassembled WGS sequence"/>
</dbReference>
<proteinExistence type="predicted"/>
<reference evidence="3 4" key="1">
    <citation type="journal article" date="2018" name="BMC Genomics">
        <title>Genomic comparison of Trypanosoma conorhini and Trypanosoma rangeli to Trypanosoma cruzi strains of high and low virulence.</title>
        <authorList>
            <person name="Bradwell K.R."/>
            <person name="Koparde V.N."/>
            <person name="Matveyev A.V."/>
            <person name="Serrano M.G."/>
            <person name="Alves J.M."/>
            <person name="Parikh H."/>
            <person name="Huang B."/>
            <person name="Lee V."/>
            <person name="Espinosa-Alvarez O."/>
            <person name="Ortiz P.A."/>
            <person name="Costa-Martins A.G."/>
            <person name="Teixeira M.M."/>
            <person name="Buck G.A."/>
        </authorList>
    </citation>
    <scope>NUCLEOTIDE SEQUENCE [LARGE SCALE GENOMIC DNA]</scope>
    <source>
        <strain evidence="3 4">AM80</strain>
    </source>
</reference>
<dbReference type="RefSeq" id="XP_029235523.1">
    <property type="nucleotide sequence ID" value="XM_029384643.1"/>
</dbReference>
<feature type="compositionally biased region" description="Basic and acidic residues" evidence="2">
    <location>
        <begin position="537"/>
        <end position="546"/>
    </location>
</feature>
<gene>
    <name evidence="3" type="ORF">TraAM80_07871</name>
</gene>
<feature type="region of interest" description="Disordered" evidence="2">
    <location>
        <begin position="1"/>
        <end position="29"/>
    </location>
</feature>
<dbReference type="EMBL" id="MKGL01000351">
    <property type="protein sequence ID" value="RNF00006.1"/>
    <property type="molecule type" value="Genomic_DNA"/>
</dbReference>
<dbReference type="VEuPathDB" id="TriTrypDB:TRSC58_02084"/>
<feature type="coiled-coil region" evidence="1">
    <location>
        <begin position="217"/>
        <end position="244"/>
    </location>
</feature>
<feature type="compositionally biased region" description="Acidic residues" evidence="2">
    <location>
        <begin position="524"/>
        <end position="536"/>
    </location>
</feature>